<dbReference type="InterPro" id="IPR036942">
    <property type="entry name" value="Beta-barrel_TonB_sf"/>
</dbReference>
<evidence type="ECO:0000313" key="13">
    <source>
        <dbReference type="EMBL" id="RMA78821.1"/>
    </source>
</evidence>
<dbReference type="Gene3D" id="2.170.130.10">
    <property type="entry name" value="TonB-dependent receptor, plug domain"/>
    <property type="match status" value="1"/>
</dbReference>
<evidence type="ECO:0000256" key="4">
    <source>
        <dbReference type="ARBA" id="ARBA00022692"/>
    </source>
</evidence>
<dbReference type="SUPFAM" id="SSF56935">
    <property type="entry name" value="Porins"/>
    <property type="match status" value="1"/>
</dbReference>
<organism evidence="13 14">
    <name type="scientific">Umboniibacter marinipuniceus</name>
    <dbReference type="NCBI Taxonomy" id="569599"/>
    <lineage>
        <taxon>Bacteria</taxon>
        <taxon>Pseudomonadati</taxon>
        <taxon>Pseudomonadota</taxon>
        <taxon>Gammaproteobacteria</taxon>
        <taxon>Cellvibrionales</taxon>
        <taxon>Cellvibrionaceae</taxon>
        <taxon>Umboniibacter</taxon>
    </lineage>
</organism>
<dbReference type="Pfam" id="PF07715">
    <property type="entry name" value="Plug"/>
    <property type="match status" value="1"/>
</dbReference>
<evidence type="ECO:0000256" key="6">
    <source>
        <dbReference type="ARBA" id="ARBA00023136"/>
    </source>
</evidence>
<keyword evidence="7 8" id="KW-0998">Cell outer membrane</keyword>
<dbReference type="GO" id="GO:0009279">
    <property type="term" value="C:cell outer membrane"/>
    <property type="evidence" value="ECO:0007669"/>
    <property type="project" value="UniProtKB-SubCell"/>
</dbReference>
<evidence type="ECO:0000313" key="14">
    <source>
        <dbReference type="Proteomes" id="UP000267187"/>
    </source>
</evidence>
<evidence type="ECO:0000259" key="12">
    <source>
        <dbReference type="Pfam" id="PF07715"/>
    </source>
</evidence>
<reference evidence="13 14" key="1">
    <citation type="submission" date="2018-10" db="EMBL/GenBank/DDBJ databases">
        <title>Genomic Encyclopedia of Type Strains, Phase IV (KMG-IV): sequencing the most valuable type-strain genomes for metagenomic binning, comparative biology and taxonomic classification.</title>
        <authorList>
            <person name="Goeker M."/>
        </authorList>
    </citation>
    <scope>NUCLEOTIDE SEQUENCE [LARGE SCALE GENOMIC DNA]</scope>
    <source>
        <strain evidence="13 14">DSM 25080</strain>
    </source>
</reference>
<dbReference type="NCBIfam" id="TIGR01782">
    <property type="entry name" value="TonB-Xanth-Caul"/>
    <property type="match status" value="1"/>
</dbReference>
<evidence type="ECO:0000256" key="10">
    <source>
        <dbReference type="SAM" id="SignalP"/>
    </source>
</evidence>
<keyword evidence="2 8" id="KW-0813">Transport</keyword>
<dbReference type="Pfam" id="PF00593">
    <property type="entry name" value="TonB_dep_Rec_b-barrel"/>
    <property type="match status" value="1"/>
</dbReference>
<evidence type="ECO:0000256" key="2">
    <source>
        <dbReference type="ARBA" id="ARBA00022448"/>
    </source>
</evidence>
<dbReference type="Proteomes" id="UP000267187">
    <property type="component" value="Unassembled WGS sequence"/>
</dbReference>
<dbReference type="EMBL" id="REFJ01000005">
    <property type="protein sequence ID" value="RMA78821.1"/>
    <property type="molecule type" value="Genomic_DNA"/>
</dbReference>
<comment type="subcellular location">
    <subcellularLocation>
        <location evidence="1 8">Cell outer membrane</location>
        <topology evidence="1 8">Multi-pass membrane protein</topology>
    </subcellularLocation>
</comment>
<dbReference type="InterPro" id="IPR012910">
    <property type="entry name" value="Plug_dom"/>
</dbReference>
<evidence type="ECO:0000256" key="7">
    <source>
        <dbReference type="ARBA" id="ARBA00023237"/>
    </source>
</evidence>
<protein>
    <submittedName>
        <fullName evidence="13">Iron complex outermembrane receptor protein</fullName>
    </submittedName>
</protein>
<keyword evidence="6 8" id="KW-0472">Membrane</keyword>
<feature type="chain" id="PRO_5018022021" evidence="10">
    <location>
        <begin position="31"/>
        <end position="939"/>
    </location>
</feature>
<comment type="caution">
    <text evidence="13">The sequence shown here is derived from an EMBL/GenBank/DDBJ whole genome shotgun (WGS) entry which is preliminary data.</text>
</comment>
<dbReference type="PROSITE" id="PS52016">
    <property type="entry name" value="TONB_DEPENDENT_REC_3"/>
    <property type="match status" value="1"/>
</dbReference>
<evidence type="ECO:0000256" key="8">
    <source>
        <dbReference type="PROSITE-ProRule" id="PRU01360"/>
    </source>
</evidence>
<evidence type="ECO:0000256" key="9">
    <source>
        <dbReference type="RuleBase" id="RU003357"/>
    </source>
</evidence>
<feature type="domain" description="TonB-dependent receptor-like beta-barrel" evidence="11">
    <location>
        <begin position="433"/>
        <end position="906"/>
    </location>
</feature>
<evidence type="ECO:0000256" key="3">
    <source>
        <dbReference type="ARBA" id="ARBA00022452"/>
    </source>
</evidence>
<keyword evidence="4 8" id="KW-0812">Transmembrane</keyword>
<proteinExistence type="inferred from homology"/>
<keyword evidence="14" id="KW-1185">Reference proteome</keyword>
<keyword evidence="10" id="KW-0732">Signal</keyword>
<feature type="signal peptide" evidence="10">
    <location>
        <begin position="1"/>
        <end position="30"/>
    </location>
</feature>
<dbReference type="AlphaFoldDB" id="A0A3M0A108"/>
<dbReference type="Gene3D" id="2.40.170.20">
    <property type="entry name" value="TonB-dependent receptor, beta-barrel domain"/>
    <property type="match status" value="1"/>
</dbReference>
<dbReference type="PANTHER" id="PTHR40980">
    <property type="entry name" value="PLUG DOMAIN-CONTAINING PROTEIN"/>
    <property type="match status" value="1"/>
</dbReference>
<dbReference type="RefSeq" id="WP_121877459.1">
    <property type="nucleotide sequence ID" value="NZ_REFJ01000005.1"/>
</dbReference>
<keyword evidence="3 8" id="KW-1134">Transmembrane beta strand</keyword>
<evidence type="ECO:0000259" key="11">
    <source>
        <dbReference type="Pfam" id="PF00593"/>
    </source>
</evidence>
<feature type="domain" description="TonB-dependent receptor plug" evidence="12">
    <location>
        <begin position="61"/>
        <end position="164"/>
    </location>
</feature>
<evidence type="ECO:0000256" key="5">
    <source>
        <dbReference type="ARBA" id="ARBA00023077"/>
    </source>
</evidence>
<comment type="similarity">
    <text evidence="8 9">Belongs to the TonB-dependent receptor family.</text>
</comment>
<name>A0A3M0A108_9GAMM</name>
<dbReference type="PANTHER" id="PTHR40980:SF3">
    <property type="entry name" value="TONB-DEPENDENT RECEPTOR-LIKE BETA-BARREL DOMAIN-CONTAINING PROTEIN"/>
    <property type="match status" value="1"/>
</dbReference>
<gene>
    <name evidence="13" type="ORF">DFR27_2160</name>
</gene>
<sequence>MPAVNTFRRSRLAASISMVLGGVSAGALHAQDQDQVQEEAVVEEVVVTGFRASLEDSVATKRDSSSIVEAISAEDIGKLPDVSIAESLGRLPGLTVQRLNGRGQVVAVRGMSPDFSTGLLNGREQVSVGDNRGVEFDQYPSELLHGAVVYKTPDAALIGQGLSGTVDLHTVRPLEYGERNITINAKYEALDYDLVSNRDNTGNRFSATYIDQFADETIGLMLGYSHTKSPNQGQHFNSWGYYNGDGNGNNAIGGGRLYARAGMLERDSFVTTVEFAPSDRMSASMDVFYSEFTEDQIKHGMALCLACGATMTVIDTKDGVVTEGIYDGVKNILENNQFKRDAESLSVGFNVEFQLNDQWNLEADVSHSSIDRSDIAELETNAGTGPNGQGALDTVHFWSTPDGTQFETALDYTNVDYNSANPIYVTSPAGWGDPSALAPYQPAGQFGYNKVFDVSDDINAFRAAVSGELDFGVVTGVEMGYNYTSREKTRVSNEGVITSNVTDANGDLLDKVEIPSGIVGQTSLDFGLRGANTSMLAYDPSALLASGVIQQGAYLYNDILAKAWEVNESVNTVYVKFDVDAEIGDMPLTGNFGVQYQFWDQDSRGQNATGAGSSIQSEYYEGEASDSEILPSLNLSLAVTDDQIVRLGLARTLARPRMDEMRASGTYGYNANNANTTQADIDALIASGVSEISAYQQLSPWGRGGGNIELTPWVADAVDLSYEYYFEDGLSYVSGAVFYKDLQSYIFNQNVLFDFTGLPPQGPAPQIYTGVSNQPVNGEGGSIEGYELTASINFGLFADSLSGFGIFATYSKNDSEIEPNGPGSNSRLPGLSEDVYNLTAYYEDHGFSARINQRYRSDYVGEVSGFGGARTGSDIAEETIVDAQIGYSFDSGSLEGLTVMLQGLNLTNEPFRTVDVNTGYATEYQTYGSSYMLGASYTF</sequence>
<dbReference type="InterPro" id="IPR000531">
    <property type="entry name" value="Beta-barrel_TonB"/>
</dbReference>
<evidence type="ECO:0000256" key="1">
    <source>
        <dbReference type="ARBA" id="ARBA00004571"/>
    </source>
</evidence>
<keyword evidence="13" id="KW-0675">Receptor</keyword>
<dbReference type="InterPro" id="IPR037066">
    <property type="entry name" value="Plug_dom_sf"/>
</dbReference>
<dbReference type="InterPro" id="IPR010104">
    <property type="entry name" value="TonB_rcpt_bac"/>
</dbReference>
<dbReference type="OrthoDB" id="8727862at2"/>
<keyword evidence="5 9" id="KW-0798">TonB box</keyword>
<accession>A0A3M0A108</accession>
<dbReference type="InterPro" id="IPR039426">
    <property type="entry name" value="TonB-dep_rcpt-like"/>
</dbReference>